<dbReference type="PANTHER" id="PTHR40633:SF1">
    <property type="entry name" value="GPI ANCHORED SERINE-THREONINE RICH PROTEIN (AFU_ORTHOLOGUE AFUA_1G03630)"/>
    <property type="match status" value="1"/>
</dbReference>
<dbReference type="RefSeq" id="XP_058333526.1">
    <property type="nucleotide sequence ID" value="XM_058470385.1"/>
</dbReference>
<dbReference type="Proteomes" id="UP001150941">
    <property type="component" value="Unassembled WGS sequence"/>
</dbReference>
<evidence type="ECO:0000256" key="1">
    <source>
        <dbReference type="ARBA" id="ARBA00022729"/>
    </source>
</evidence>
<evidence type="ECO:0000259" key="3">
    <source>
        <dbReference type="Pfam" id="PF10342"/>
    </source>
</evidence>
<keyword evidence="5" id="KW-1185">Reference proteome</keyword>
<feature type="compositionally biased region" description="Polar residues" evidence="2">
    <location>
        <begin position="1"/>
        <end position="18"/>
    </location>
</feature>
<dbReference type="GeneID" id="83197688"/>
<dbReference type="Pfam" id="PF10342">
    <property type="entry name" value="Kre9_KNH"/>
    <property type="match status" value="1"/>
</dbReference>
<keyword evidence="1" id="KW-0732">Signal</keyword>
<dbReference type="EMBL" id="JAPQKS010000002">
    <property type="protein sequence ID" value="KAJ5246105.1"/>
    <property type="molecule type" value="Genomic_DNA"/>
</dbReference>
<dbReference type="InterPro" id="IPR018466">
    <property type="entry name" value="Kre9/Knh1-like_N"/>
</dbReference>
<evidence type="ECO:0000313" key="4">
    <source>
        <dbReference type="EMBL" id="KAJ5246105.1"/>
    </source>
</evidence>
<feature type="region of interest" description="Disordered" evidence="2">
    <location>
        <begin position="107"/>
        <end position="128"/>
    </location>
</feature>
<feature type="domain" description="Yeast cell wall synthesis Kre9/Knh1-like N-terminal" evidence="3">
    <location>
        <begin position="15"/>
        <end position="103"/>
    </location>
</feature>
<dbReference type="AlphaFoldDB" id="A0A9W9PG30"/>
<comment type="caution">
    <text evidence="4">The sequence shown here is derived from an EMBL/GenBank/DDBJ whole genome shotgun (WGS) entry which is preliminary data.</text>
</comment>
<dbReference type="OrthoDB" id="4094614at2759"/>
<protein>
    <recommendedName>
        <fullName evidence="3">Yeast cell wall synthesis Kre9/Knh1-like N-terminal domain-containing protein</fullName>
    </recommendedName>
</protein>
<dbReference type="InterPro" id="IPR052982">
    <property type="entry name" value="SRP1/TIP1-like"/>
</dbReference>
<proteinExistence type="predicted"/>
<reference evidence="4" key="1">
    <citation type="submission" date="2022-11" db="EMBL/GenBank/DDBJ databases">
        <authorList>
            <person name="Petersen C."/>
        </authorList>
    </citation>
    <scope>NUCLEOTIDE SEQUENCE</scope>
    <source>
        <strain evidence="4">IBT 19713</strain>
    </source>
</reference>
<reference evidence="4" key="2">
    <citation type="journal article" date="2023" name="IMA Fungus">
        <title>Comparative genomic study of the Penicillium genus elucidates a diverse pangenome and 15 lateral gene transfer events.</title>
        <authorList>
            <person name="Petersen C."/>
            <person name="Sorensen T."/>
            <person name="Nielsen M.R."/>
            <person name="Sondergaard T.E."/>
            <person name="Sorensen J.L."/>
            <person name="Fitzpatrick D.A."/>
            <person name="Frisvad J.C."/>
            <person name="Nielsen K.L."/>
        </authorList>
    </citation>
    <scope>NUCLEOTIDE SEQUENCE</scope>
    <source>
        <strain evidence="4">IBT 19713</strain>
    </source>
</reference>
<sequence length="231" mass="23769">MRVKTSPPTGNAITSPGLNEQVPEGAPYHIKWEPTLGKTVSLVLLRGPSSNVVPLQTIVEDIPNSGEYTWTPPSNLEVDTTHYGILLVVEGTGAYQWSTQFGIAKGASSGPSTVVTRDPPPVSAAPSPSSAVSYSTVWGSSLITTTWCPEETSSGVAPVTTAPVTTPAPWVPSSSLTRRPLKPSSSVPVVPVVPSGTATATPSAPPAFNAAGRTTMSFGVVAAAFVALMAF</sequence>
<evidence type="ECO:0000313" key="5">
    <source>
        <dbReference type="Proteomes" id="UP001150941"/>
    </source>
</evidence>
<accession>A0A9W9PG30</accession>
<organism evidence="4 5">
    <name type="scientific">Penicillium chermesinum</name>
    <dbReference type="NCBI Taxonomy" id="63820"/>
    <lineage>
        <taxon>Eukaryota</taxon>
        <taxon>Fungi</taxon>
        <taxon>Dikarya</taxon>
        <taxon>Ascomycota</taxon>
        <taxon>Pezizomycotina</taxon>
        <taxon>Eurotiomycetes</taxon>
        <taxon>Eurotiomycetidae</taxon>
        <taxon>Eurotiales</taxon>
        <taxon>Aspergillaceae</taxon>
        <taxon>Penicillium</taxon>
    </lineage>
</organism>
<feature type="region of interest" description="Disordered" evidence="2">
    <location>
        <begin position="1"/>
        <end position="20"/>
    </location>
</feature>
<name>A0A9W9PG30_9EURO</name>
<dbReference type="PANTHER" id="PTHR40633">
    <property type="entry name" value="MATRIX PROTEIN, PUTATIVE (AFU_ORTHOLOGUE AFUA_8G05410)-RELATED"/>
    <property type="match status" value="1"/>
</dbReference>
<evidence type="ECO:0000256" key="2">
    <source>
        <dbReference type="SAM" id="MobiDB-lite"/>
    </source>
</evidence>
<gene>
    <name evidence="4" type="ORF">N7468_001088</name>
</gene>